<dbReference type="InterPro" id="IPR008309">
    <property type="entry name" value="YdbL"/>
</dbReference>
<dbReference type="PROSITE" id="PS51257">
    <property type="entry name" value="PROKAR_LIPOPROTEIN"/>
    <property type="match status" value="1"/>
</dbReference>
<gene>
    <name evidence="1" type="ORF">SAMN02745206_03422</name>
</gene>
<name>A0A1M5HRC1_9BACT</name>
<dbReference type="Proteomes" id="UP000184076">
    <property type="component" value="Unassembled WGS sequence"/>
</dbReference>
<proteinExistence type="predicted"/>
<evidence type="ECO:0000313" key="1">
    <source>
        <dbReference type="EMBL" id="SHG18514.1"/>
    </source>
</evidence>
<keyword evidence="2" id="KW-1185">Reference proteome</keyword>
<dbReference type="Pfam" id="PF07027">
    <property type="entry name" value="DUF1318"/>
    <property type="match status" value="1"/>
</dbReference>
<dbReference type="AlphaFoldDB" id="A0A1M5HRC1"/>
<reference evidence="2" key="1">
    <citation type="submission" date="2016-11" db="EMBL/GenBank/DDBJ databases">
        <authorList>
            <person name="Varghese N."/>
            <person name="Submissions S."/>
        </authorList>
    </citation>
    <scope>NUCLEOTIDE SEQUENCE [LARGE SCALE GENOMIC DNA]</scope>
    <source>
        <strain evidence="2">DSM 9756</strain>
    </source>
</reference>
<dbReference type="RefSeq" id="WP_073041669.1">
    <property type="nucleotide sequence ID" value="NZ_FQVB01000047.1"/>
</dbReference>
<organism evidence="1 2">
    <name type="scientific">Desulfacinum infernum DSM 9756</name>
    <dbReference type="NCBI Taxonomy" id="1121391"/>
    <lineage>
        <taxon>Bacteria</taxon>
        <taxon>Pseudomonadati</taxon>
        <taxon>Thermodesulfobacteriota</taxon>
        <taxon>Syntrophobacteria</taxon>
        <taxon>Syntrophobacterales</taxon>
        <taxon>Syntrophobacteraceae</taxon>
        <taxon>Desulfacinum</taxon>
    </lineage>
</organism>
<sequence>MKGSFMGKLAVGFLVLFLVSCVTINIYFPAEEVRKAAEDIVGDIRKEPAEQPPAAPSGDKQGMVPRIIRFCLVVPNAFAAQEVQVSNAAIRELKSRLARSDAQLAPYFANGVLGEGADGYVVLLHPETLSIKDRARVTRLVQSVNADRKALYAEVARALQVDPGQIPRIARVFAEEWQKTARPGWMIQRPDGSWQKK</sequence>
<evidence type="ECO:0000313" key="2">
    <source>
        <dbReference type="Proteomes" id="UP000184076"/>
    </source>
</evidence>
<dbReference type="EMBL" id="FQVB01000047">
    <property type="protein sequence ID" value="SHG18514.1"/>
    <property type="molecule type" value="Genomic_DNA"/>
</dbReference>
<protein>
    <submittedName>
        <fullName evidence="1">Uncharacterized conserved protein YdbL, DUF1318 family</fullName>
    </submittedName>
</protein>
<dbReference type="STRING" id="1121391.SAMN02745206_03422"/>
<dbReference type="OrthoDB" id="8526313at2"/>
<accession>A0A1M5HRC1</accession>